<evidence type="ECO:0000259" key="1">
    <source>
        <dbReference type="Pfam" id="PF12193"/>
    </source>
</evidence>
<keyword evidence="3" id="KW-1185">Reference proteome</keyword>
<dbReference type="Proteomes" id="UP000202190">
    <property type="component" value="Segment"/>
</dbReference>
<dbReference type="OrthoDB" id="14070at10239"/>
<name>A0A0N9PCT4_9VIRU</name>
<dbReference type="EMBL" id="KP282675">
    <property type="protein sequence ID" value="ALG96883.1"/>
    <property type="molecule type" value="Genomic_DNA"/>
</dbReference>
<sequence>MAKGHTPRSFAQRYSKWSAKFTAFSNPTVASTILTNVAPSAQGNFQTNVTKFTSVNEQVSAVLTQYGVTGPMRAIYQGYGLKVARALNRIGAGPALTNMIAGLKAYYVSAFGANPTILDAVTNIITGSPNGYVS</sequence>
<dbReference type="InterPro" id="IPR022014">
    <property type="entry name" value="Sulfobus_virus_coat_C"/>
</dbReference>
<dbReference type="KEGG" id="vg:26887634"/>
<evidence type="ECO:0000313" key="3">
    <source>
        <dbReference type="Proteomes" id="UP000202190"/>
    </source>
</evidence>
<feature type="domain" description="Sulfolobus virus coat protein C-terminal" evidence="1">
    <location>
        <begin position="1"/>
        <end position="134"/>
    </location>
</feature>
<dbReference type="Gene3D" id="1.20.58.800">
    <property type="match status" value="1"/>
</dbReference>
<dbReference type="GeneID" id="26887634"/>
<reference evidence="2 3" key="1">
    <citation type="journal article" date="2015" name="Environ. Microbiol.">
        <title>Novel viral genomes identified from six metagenomes reveal wide distribution of archaeal viruses and high viral diversity in terrestrial hot springs.</title>
        <authorList>
            <person name="Gudbergsdottir S.R."/>
            <person name="Menzel P."/>
            <person name="Krogh A."/>
            <person name="Young M."/>
            <person name="Peng X."/>
        </authorList>
    </citation>
    <scope>NUCLEOTIDE SEQUENCE [LARGE SCALE GENOMIC DNA]</scope>
    <source>
        <strain evidence="2 3">ARV2</strain>
    </source>
</reference>
<proteinExistence type="predicted"/>
<protein>
    <recommendedName>
        <fullName evidence="1">Sulfolobus virus coat protein C-terminal domain-containing protein</fullName>
    </recommendedName>
</protein>
<dbReference type="Pfam" id="PF12193">
    <property type="entry name" value="Sulf_coat_C"/>
    <property type="match status" value="1"/>
</dbReference>
<dbReference type="RefSeq" id="YP_009230224.1">
    <property type="nucleotide sequence ID" value="NC_029314.1"/>
</dbReference>
<evidence type="ECO:0000313" key="2">
    <source>
        <dbReference type="EMBL" id="ALG96883.1"/>
    </source>
</evidence>
<accession>A0A0N9PCT4</accession>
<organism evidence="2 3">
    <name type="scientific">Acidianus rod-shaped virus 2</name>
    <dbReference type="NCBI Taxonomy" id="1732175"/>
    <lineage>
        <taxon>Viruses</taxon>
        <taxon>Adnaviria</taxon>
        <taxon>Zilligvirae</taxon>
        <taxon>Taleaviricota</taxon>
        <taxon>Tokiviricetes</taxon>
        <taxon>Ligamenvirales</taxon>
        <taxon>Rudiviridae</taxon>
        <taxon>Hoswirudivirus</taxon>
        <taxon>Hoswirudivirus pozzuoliense</taxon>
        <taxon>Hoswirudivirus ARV2</taxon>
    </lineage>
</organism>